<organism evidence="2">
    <name type="scientific">Proteinivorax tanatarense</name>
    <dbReference type="NCBI Taxonomy" id="1260629"/>
    <lineage>
        <taxon>Bacteria</taxon>
        <taxon>Bacillati</taxon>
        <taxon>Bacillota</taxon>
        <taxon>Clostridia</taxon>
        <taxon>Eubacteriales</taxon>
        <taxon>Proteinivoracaceae</taxon>
        <taxon>Proteinivorax</taxon>
    </lineage>
</organism>
<dbReference type="RefSeq" id="WP_350342378.1">
    <property type="nucleotide sequence ID" value="NZ_CP158367.1"/>
</dbReference>
<protein>
    <submittedName>
        <fullName evidence="2">DUF2807 domain-containing protein</fullName>
    </submittedName>
</protein>
<gene>
    <name evidence="2" type="ORF">PRVXT_001608</name>
</gene>
<evidence type="ECO:0000259" key="1">
    <source>
        <dbReference type="Pfam" id="PF10988"/>
    </source>
</evidence>
<accession>A0AAU7VIE4</accession>
<dbReference type="InterPro" id="IPR021255">
    <property type="entry name" value="DUF2807"/>
</dbReference>
<name>A0AAU7VIE4_9FIRM</name>
<dbReference type="Gene3D" id="2.160.20.120">
    <property type="match status" value="1"/>
</dbReference>
<proteinExistence type="predicted"/>
<feature type="domain" description="Putative auto-transporter adhesin head GIN" evidence="1">
    <location>
        <begin position="81"/>
        <end position="269"/>
    </location>
</feature>
<dbReference type="EMBL" id="CP158367">
    <property type="protein sequence ID" value="XBX73616.1"/>
    <property type="molecule type" value="Genomic_DNA"/>
</dbReference>
<dbReference type="AlphaFoldDB" id="A0AAU7VIE4"/>
<evidence type="ECO:0000313" key="2">
    <source>
        <dbReference type="EMBL" id="XBX73616.1"/>
    </source>
</evidence>
<reference evidence="2" key="1">
    <citation type="journal article" date="2013" name="Extremophiles">
        <title>Proteinivorax tanatarense gen. nov., sp. nov., an anaerobic, haloalkaliphilic, proteolytic bacterium isolated from a decaying algal bloom, and proposal of Proteinivoraceae fam. nov.</title>
        <authorList>
            <person name="Kevbrin V."/>
            <person name="Boltyanskaya Y."/>
            <person name="Zhilina T."/>
            <person name="Kolganova T."/>
            <person name="Lavrentjeva E."/>
            <person name="Kuznetsov B."/>
        </authorList>
    </citation>
    <scope>NUCLEOTIDE SEQUENCE</scope>
    <source>
        <strain evidence="2">Z-910T</strain>
    </source>
</reference>
<reference evidence="2" key="2">
    <citation type="submission" date="2024-06" db="EMBL/GenBank/DDBJ databases">
        <authorList>
            <person name="Petrova K.O."/>
            <person name="Toshchakov S.V."/>
            <person name="Boltjanskaja Y.V."/>
            <person name="Kevbrin V."/>
        </authorList>
    </citation>
    <scope>NUCLEOTIDE SEQUENCE</scope>
    <source>
        <strain evidence="2">Z-910T</strain>
    </source>
</reference>
<sequence>MRKIFENEEIAAYSDKDYLSKEGRYLKFEDGSEIDLYDYTITNYGKGEIDLVYLPQQPIQDDLVSKKILVGSYKSLYCSGGNVNIKILKSDVDDEYITVQGTEDFFNSLQIVENRGALNIYTKPNRDTVVIGEVWINGKRQKPESDPFYGEIIIYKSNMETFTIDTNGKGSVHSEVPIGVLDTKISGSFSMDLIEVEEAKVRISGSGDVKFGTLLNDSEFNISGSGKVIIQNGKANKIYANVSGSGDIIAMIPVNEAYLDLTGSGNIVIDQVVKFSREKRGGSGYIKVLRRG</sequence>
<dbReference type="Pfam" id="PF10988">
    <property type="entry name" value="DUF2807"/>
    <property type="match status" value="1"/>
</dbReference>